<name>A0A2S9IPX6_9HYPH</name>
<comment type="caution">
    <text evidence="5">The sequence shown here is derived from an EMBL/GenBank/DDBJ whole genome shotgun (WGS) entry which is preliminary data.</text>
</comment>
<dbReference type="GO" id="GO:0003700">
    <property type="term" value="F:DNA-binding transcription factor activity"/>
    <property type="evidence" value="ECO:0007669"/>
    <property type="project" value="InterPro"/>
</dbReference>
<dbReference type="PANTHER" id="PTHR44846">
    <property type="entry name" value="MANNOSYL-D-GLYCERATE TRANSPORT/METABOLISM SYSTEM REPRESSOR MNGR-RELATED"/>
    <property type="match status" value="1"/>
</dbReference>
<dbReference type="InterPro" id="IPR036390">
    <property type="entry name" value="WH_DNA-bd_sf"/>
</dbReference>
<evidence type="ECO:0000256" key="3">
    <source>
        <dbReference type="ARBA" id="ARBA00023163"/>
    </source>
</evidence>
<dbReference type="GO" id="GO:0003677">
    <property type="term" value="F:DNA binding"/>
    <property type="evidence" value="ECO:0007669"/>
    <property type="project" value="UniProtKB-KW"/>
</dbReference>
<dbReference type="AlphaFoldDB" id="A0A2S9IPX6"/>
<sequence>MSDTRNKSSAGGEAEVLEQTLRRDLVSGRLATDMRLPSERQMVGIYSTTRITLREALFHMEIDGLIYRENRRGWYVSGPRLIYNPLQRSNFHVMVAQQERRAETELVDAVSAPAPDDICVRMKCALGTEFWRVRRRRRIDGRLVLFVEHYLSKTVFPNILQHDLRRSLTSIYQEYYGIDYGPAYFEINPIALRGMIADKLHCTEGAYGLKITRVNCDLAGRLIDCDLEYWRHNAISIQIDAVPHGS</sequence>
<feature type="domain" description="HTH gntR-type" evidence="4">
    <location>
        <begin position="11"/>
        <end position="79"/>
    </location>
</feature>
<dbReference type="Gene3D" id="1.10.10.10">
    <property type="entry name" value="Winged helix-like DNA-binding domain superfamily/Winged helix DNA-binding domain"/>
    <property type="match status" value="1"/>
</dbReference>
<dbReference type="SUPFAM" id="SSF64288">
    <property type="entry name" value="Chorismate lyase-like"/>
    <property type="match status" value="1"/>
</dbReference>
<protein>
    <submittedName>
        <fullName evidence="5">MFS transporter</fullName>
    </submittedName>
</protein>
<evidence type="ECO:0000256" key="2">
    <source>
        <dbReference type="ARBA" id="ARBA00023125"/>
    </source>
</evidence>
<proteinExistence type="predicted"/>
<dbReference type="SMART" id="SM00345">
    <property type="entry name" value="HTH_GNTR"/>
    <property type="match status" value="1"/>
</dbReference>
<dbReference type="Proteomes" id="UP000239434">
    <property type="component" value="Unassembled WGS sequence"/>
</dbReference>
<evidence type="ECO:0000313" key="5">
    <source>
        <dbReference type="EMBL" id="PRD42574.1"/>
    </source>
</evidence>
<dbReference type="EMBL" id="PVBR01000011">
    <property type="protein sequence ID" value="PRD42574.1"/>
    <property type="molecule type" value="Genomic_DNA"/>
</dbReference>
<keyword evidence="6" id="KW-1185">Reference proteome</keyword>
<dbReference type="SUPFAM" id="SSF46785">
    <property type="entry name" value="Winged helix' DNA-binding domain"/>
    <property type="match status" value="1"/>
</dbReference>
<dbReference type="InterPro" id="IPR036388">
    <property type="entry name" value="WH-like_DNA-bd_sf"/>
</dbReference>
<dbReference type="InterPro" id="IPR028978">
    <property type="entry name" value="Chorismate_lyase_/UTRA_dom_sf"/>
</dbReference>
<accession>A0A2S9IPX6</accession>
<evidence type="ECO:0000259" key="4">
    <source>
        <dbReference type="PROSITE" id="PS50949"/>
    </source>
</evidence>
<dbReference type="SMART" id="SM00866">
    <property type="entry name" value="UTRA"/>
    <property type="match status" value="1"/>
</dbReference>
<dbReference type="GO" id="GO:0045892">
    <property type="term" value="P:negative regulation of DNA-templated transcription"/>
    <property type="evidence" value="ECO:0007669"/>
    <property type="project" value="TreeGrafter"/>
</dbReference>
<evidence type="ECO:0000313" key="6">
    <source>
        <dbReference type="Proteomes" id="UP000239434"/>
    </source>
</evidence>
<dbReference type="PROSITE" id="PS50949">
    <property type="entry name" value="HTH_GNTR"/>
    <property type="match status" value="1"/>
</dbReference>
<dbReference type="InterPro" id="IPR000524">
    <property type="entry name" value="Tscrpt_reg_HTH_GntR"/>
</dbReference>
<organism evidence="5 6">
    <name type="scientific">Phyllobacterium phragmitis</name>
    <dbReference type="NCBI Taxonomy" id="2670329"/>
    <lineage>
        <taxon>Bacteria</taxon>
        <taxon>Pseudomonadati</taxon>
        <taxon>Pseudomonadota</taxon>
        <taxon>Alphaproteobacteria</taxon>
        <taxon>Hyphomicrobiales</taxon>
        <taxon>Phyllobacteriaceae</taxon>
        <taxon>Phyllobacterium</taxon>
    </lineage>
</organism>
<dbReference type="PANTHER" id="PTHR44846:SF7">
    <property type="entry name" value="TRANSCRIPTIONAL REGULATOR OF 2-AMINOETHYLPHOSPHONATE DEGRADATION OPERONS-RELATED"/>
    <property type="match status" value="1"/>
</dbReference>
<keyword evidence="2" id="KW-0238">DNA-binding</keyword>
<dbReference type="InterPro" id="IPR050679">
    <property type="entry name" value="Bact_HTH_transcr_reg"/>
</dbReference>
<dbReference type="InterPro" id="IPR011663">
    <property type="entry name" value="UTRA"/>
</dbReference>
<evidence type="ECO:0000256" key="1">
    <source>
        <dbReference type="ARBA" id="ARBA00023015"/>
    </source>
</evidence>
<keyword evidence="1" id="KW-0805">Transcription regulation</keyword>
<dbReference type="PRINTS" id="PR00035">
    <property type="entry name" value="HTHGNTR"/>
</dbReference>
<keyword evidence="3" id="KW-0804">Transcription</keyword>
<dbReference type="CDD" id="cd07377">
    <property type="entry name" value="WHTH_GntR"/>
    <property type="match status" value="1"/>
</dbReference>
<gene>
    <name evidence="5" type="ORF">C5748_15875</name>
</gene>
<reference evidence="5 6" key="1">
    <citation type="submission" date="2018-02" db="EMBL/GenBank/DDBJ databases">
        <title>The draft genome of Phyllobacterium sp. 1N-3.</title>
        <authorList>
            <person name="Liu L."/>
            <person name="Li L."/>
            <person name="Zhang X."/>
            <person name="Wang T."/>
            <person name="Liang L."/>
        </authorList>
    </citation>
    <scope>NUCLEOTIDE SEQUENCE [LARGE SCALE GENOMIC DNA]</scope>
    <source>
        <strain evidence="5 6">1N-3</strain>
    </source>
</reference>
<dbReference type="Pfam" id="PF00392">
    <property type="entry name" value="GntR"/>
    <property type="match status" value="1"/>
</dbReference>
<dbReference type="Gene3D" id="3.40.1410.10">
    <property type="entry name" value="Chorismate lyase-like"/>
    <property type="match status" value="1"/>
</dbReference>
<dbReference type="Pfam" id="PF07702">
    <property type="entry name" value="UTRA"/>
    <property type="match status" value="1"/>
</dbReference>